<feature type="transmembrane region" description="Helical" evidence="6">
    <location>
        <begin position="115"/>
        <end position="133"/>
    </location>
</feature>
<evidence type="ECO:0000256" key="3">
    <source>
        <dbReference type="ARBA" id="ARBA00022989"/>
    </source>
</evidence>
<dbReference type="PANTHER" id="PTHR23423">
    <property type="entry name" value="ORGANIC SOLUTE TRANSPORTER-RELATED"/>
    <property type="match status" value="1"/>
</dbReference>
<evidence type="ECO:0000256" key="2">
    <source>
        <dbReference type="ARBA" id="ARBA00022692"/>
    </source>
</evidence>
<organism evidence="7 8">
    <name type="scientific">Polypterus senegalus</name>
    <name type="common">Senegal bichir</name>
    <dbReference type="NCBI Taxonomy" id="55291"/>
    <lineage>
        <taxon>Eukaryota</taxon>
        <taxon>Metazoa</taxon>
        <taxon>Chordata</taxon>
        <taxon>Craniata</taxon>
        <taxon>Vertebrata</taxon>
        <taxon>Euteleostomi</taxon>
        <taxon>Actinopterygii</taxon>
        <taxon>Polypteriformes</taxon>
        <taxon>Polypteridae</taxon>
        <taxon>Polypterus</taxon>
    </lineage>
</organism>
<keyword evidence="4 6" id="KW-0472">Membrane</keyword>
<comment type="caution">
    <text evidence="7">The sequence shown here is derived from an EMBL/GenBank/DDBJ whole genome shotgun (WGS) entry which is preliminary data.</text>
</comment>
<dbReference type="GO" id="GO:0016020">
    <property type="term" value="C:membrane"/>
    <property type="evidence" value="ECO:0007669"/>
    <property type="project" value="UniProtKB-SubCell"/>
</dbReference>
<accession>A0A8X8BHR7</accession>
<dbReference type="EMBL" id="JAATIS010009265">
    <property type="protein sequence ID" value="KAG2455726.1"/>
    <property type="molecule type" value="Genomic_DNA"/>
</dbReference>
<evidence type="ECO:0000256" key="4">
    <source>
        <dbReference type="ARBA" id="ARBA00023136"/>
    </source>
</evidence>
<dbReference type="InterPro" id="IPR005178">
    <property type="entry name" value="Ostalpha/TMEM184C"/>
</dbReference>
<gene>
    <name evidence="7" type="primary">Porcn</name>
    <name evidence="7" type="ORF">GTO96_0007573</name>
</gene>
<feature type="transmembrane region" description="Helical" evidence="6">
    <location>
        <begin position="480"/>
        <end position="497"/>
    </location>
</feature>
<name>A0A8X8BHR7_POLSE</name>
<keyword evidence="3 6" id="KW-1133">Transmembrane helix</keyword>
<proteinExistence type="predicted"/>
<evidence type="ECO:0000313" key="7">
    <source>
        <dbReference type="EMBL" id="KAG2455726.1"/>
    </source>
</evidence>
<keyword evidence="8" id="KW-1185">Reference proteome</keyword>
<evidence type="ECO:0000256" key="1">
    <source>
        <dbReference type="ARBA" id="ARBA00004141"/>
    </source>
</evidence>
<feature type="transmembrane region" description="Helical" evidence="6">
    <location>
        <begin position="403"/>
        <end position="424"/>
    </location>
</feature>
<dbReference type="Proteomes" id="UP000886611">
    <property type="component" value="Unassembled WGS sequence"/>
</dbReference>
<dbReference type="Pfam" id="PF03619">
    <property type="entry name" value="Solute_trans_a"/>
    <property type="match status" value="1"/>
</dbReference>
<evidence type="ECO:0000313" key="8">
    <source>
        <dbReference type="Proteomes" id="UP000886611"/>
    </source>
</evidence>
<reference evidence="7 8" key="1">
    <citation type="journal article" date="2021" name="Cell">
        <title>Tracing the genetic footprints of vertebrate landing in non-teleost ray-finned fishes.</title>
        <authorList>
            <person name="Bi X."/>
            <person name="Wang K."/>
            <person name="Yang L."/>
            <person name="Pan H."/>
            <person name="Jiang H."/>
            <person name="Wei Q."/>
            <person name="Fang M."/>
            <person name="Yu H."/>
            <person name="Zhu C."/>
            <person name="Cai Y."/>
            <person name="He Y."/>
            <person name="Gan X."/>
            <person name="Zeng H."/>
            <person name="Yu D."/>
            <person name="Zhu Y."/>
            <person name="Jiang H."/>
            <person name="Qiu Q."/>
            <person name="Yang H."/>
            <person name="Zhang Y.E."/>
            <person name="Wang W."/>
            <person name="Zhu M."/>
            <person name="He S."/>
            <person name="Zhang G."/>
        </authorList>
    </citation>
    <scope>NUCLEOTIDE SEQUENCE [LARGE SCALE GENOMIC DNA]</scope>
    <source>
        <strain evidence="7">Bchr_013</strain>
    </source>
</reference>
<feature type="transmembrane region" description="Helical" evidence="6">
    <location>
        <begin position="436"/>
        <end position="457"/>
    </location>
</feature>
<feature type="transmembrane region" description="Helical" evidence="6">
    <location>
        <begin position="145"/>
        <end position="162"/>
    </location>
</feature>
<feature type="non-terminal residue" evidence="7">
    <location>
        <position position="1"/>
    </location>
</feature>
<protein>
    <submittedName>
        <fullName evidence="7">PORCN palmitoleoyltransferase</fullName>
    </submittedName>
</protein>
<comment type="subcellular location">
    <subcellularLocation>
        <location evidence="1">Membrane</location>
        <topology evidence="1">Multi-pass membrane protein</topology>
    </subcellularLocation>
</comment>
<dbReference type="AlphaFoldDB" id="A0A8X8BHR7"/>
<feature type="region of interest" description="Disordered" evidence="5">
    <location>
        <begin position="53"/>
        <end position="79"/>
    </location>
</feature>
<feature type="non-terminal residue" evidence="7">
    <location>
        <position position="634"/>
    </location>
</feature>
<keyword evidence="2 6" id="KW-0812">Transmembrane</keyword>
<sequence>MPRSPPLPSKTKSVLRLEGANCRTRSSSFPGCTGFATVSSSAAIMRKSISRCSGFDKRRPSSSGQSPFPSEPPGGHLQGTCTGQGSQMVVAMKAISLAFDLDRGVVAAIPSPVEFMGYIYFVGTVIFGPWISFTSYLQASESRKLVGGILILEGTATAAWFFKVSSSWVKSQVCLVISNCIAPYLFPYFIPIYGNRLLRKWLNAYENTVSFHYSNYFVGYLSETTATLSGAGFTEEKENLKCLICLLKYILDKRLQRKKYSKCNNSVLRKRLSVIMNACILSRRCPPDCKHQYKTNLWVRATNVGFGMLAVFHLAYLGSLFDASVDDVEGEEVRCGHPVSKTTFLVSENSFIALGARRSNMRWMTAIVFQLSVVRTILFFVTMVLWTDEKYDYGDVDYNNPNAYVNAIIGVSTFLSFYGYLLFYKATRQALHGYGLRAKFICIILILVLCGLQSGILETMAAFGVIPCNPPFSRLMRSQLIYHYSIIVEMFCIGLFARQCFRKVEPGSPNGSTSESGPVSFKQDKYVQTEDVQLAERISVISQEPWTGMVTSALNHGYHSDSEDSLCKIEHAPLDEFHFTQQPSSGMTFSERTYPHEKRFGDSVSTGKKADLEMGKMMVKAEINYNTRNEVTVV</sequence>
<feature type="transmembrane region" description="Helical" evidence="6">
    <location>
        <begin position="168"/>
        <end position="190"/>
    </location>
</feature>
<evidence type="ECO:0000256" key="5">
    <source>
        <dbReference type="SAM" id="MobiDB-lite"/>
    </source>
</evidence>
<evidence type="ECO:0000256" key="6">
    <source>
        <dbReference type="SAM" id="Phobius"/>
    </source>
</evidence>
<dbReference type="SMART" id="SM01417">
    <property type="entry name" value="Solute_trans_a"/>
    <property type="match status" value="1"/>
</dbReference>
<feature type="transmembrane region" description="Helical" evidence="6">
    <location>
        <begin position="363"/>
        <end position="383"/>
    </location>
</feature>